<name>A0A7S4IRN6_9EUKA</name>
<gene>
    <name evidence="1" type="ORF">VSP0166_LOCUS16188</name>
</gene>
<proteinExistence type="predicted"/>
<evidence type="ECO:0000313" key="1">
    <source>
        <dbReference type="EMBL" id="CAE2237722.1"/>
    </source>
</evidence>
<organism evidence="1">
    <name type="scientific">Vannella robusta</name>
    <dbReference type="NCBI Taxonomy" id="1487602"/>
    <lineage>
        <taxon>Eukaryota</taxon>
        <taxon>Amoebozoa</taxon>
        <taxon>Discosea</taxon>
        <taxon>Flabellinia</taxon>
        <taxon>Vannellidae</taxon>
        <taxon>Vannella</taxon>
    </lineage>
</organism>
<accession>A0A7S4IRN6</accession>
<dbReference type="EMBL" id="HBKP01023230">
    <property type="protein sequence ID" value="CAE2237722.1"/>
    <property type="molecule type" value="Transcribed_RNA"/>
</dbReference>
<sequence length="792" mass="89816">MTPRFVLRRAHVKKKTCILRHPKEPGTTLKLSQTNRITLPCQVSRACVLFIANKHKLMAKGVSFACKTSTTKNETTIIVSGPKQENITARLNKAIDEGFFKTVKADPKNESYLQELEEKQFLFKNRTDDTNLHIFFTDKKHEKTIERRLTESVKQENSNSTLLREQQVSFTVPKVVWDHWATKNSSMIIQWFTMGELLAPTVSQDDLRFSVPKDSPIYQKMHEWAECYAYQSYPIKLNKKMKVIFNSPASLKDKLNLPDSCIIKWSPAPVGCLYIISDISREELDELLQEQFTASYLASLVHGKTAHIKISRENVSWWARYGSKALNMPLSVGQMNNAWYVRIAASPNLFLSTIQTASAENEKLQRYVCNELPNVQNAISSTRPCFIASLLAPINQIARSNGCSVDYNSRTKQLVVVGMQNELDSCVTELSSLSLENGKEFEQDMKLSKSVTVELHIKNVVACFGLKHATSYWEELLQKQFPNVFIESEVVKKISNKFGKQHKICLVVTTFNNEPVATFCENHANKLNEGTKAMTLIVTEGEADYLQHNKGFKDLPDQTGVWTDISLPYDRKFYNFDGKSSTGCTIQVLRRDLSNLKNRNGWKQLKILQLFTQLQQDSASISEFIVKKVLTNNKVMVLCDCSNSKADAFLMDFVRALVTEINDSSHPISTLRFVDAKPTRIVEVCVLLNQLLGPHTLTNSDENPLQSASKVKVDLSYVEDLDGMDPHGAKSKIETLLKEIPSVDLPFSEHLLSIVCSHPVDFKVNEDRSTITIQGWQHNLGVLEQMQKDNPE</sequence>
<dbReference type="AlphaFoldDB" id="A0A7S4IRN6"/>
<reference evidence="1" key="1">
    <citation type="submission" date="2021-01" db="EMBL/GenBank/DDBJ databases">
        <authorList>
            <person name="Corre E."/>
            <person name="Pelletier E."/>
            <person name="Niang G."/>
            <person name="Scheremetjew M."/>
            <person name="Finn R."/>
            <person name="Kale V."/>
            <person name="Holt S."/>
            <person name="Cochrane G."/>
            <person name="Meng A."/>
            <person name="Brown T."/>
            <person name="Cohen L."/>
        </authorList>
    </citation>
    <scope>NUCLEOTIDE SEQUENCE</scope>
    <source>
        <strain evidence="1">DIVA3 518/3/11/1/6</strain>
    </source>
</reference>
<protein>
    <submittedName>
        <fullName evidence="1">Uncharacterized protein</fullName>
    </submittedName>
</protein>